<comment type="similarity">
    <text evidence="1">Belongs to the peptidase S1C family.</text>
</comment>
<dbReference type="InterPro" id="IPR043504">
    <property type="entry name" value="Peptidase_S1_PA_chymotrypsin"/>
</dbReference>
<dbReference type="InterPro" id="IPR036034">
    <property type="entry name" value="PDZ_sf"/>
</dbReference>
<dbReference type="InterPro" id="IPR025926">
    <property type="entry name" value="PDZ-like_dom"/>
</dbReference>
<dbReference type="PRINTS" id="PR00834">
    <property type="entry name" value="PROTEASES2C"/>
</dbReference>
<accession>A0ABP0RUB3</accession>
<evidence type="ECO:0000256" key="1">
    <source>
        <dbReference type="ARBA" id="ARBA00010541"/>
    </source>
</evidence>
<sequence>MDEARSGHAEGVPQERPAKRPRLADSVTAASAGSCEWAQVISAVQPAIVALKVTFVVSFEDEQAAVALGTGFVVDKERGLILTNRHITGVGPVRALAIFDRHEELEVEVVYRDPIHDFGFFKYDVTKLRFTETAEIALNCEDLCVGTEIRVVGNDAGEKLQILSGTIARVDRNVPEFNTVYNDENTFYAGAGAGTSGGSSGSPVLNKSGHAIALNAAGTDGAASAFFLPLDRVCYTLKSLREGLPVQRGTCQASFLFKAFDELMKVGLLESHEHRVRDKKKAATGMLLVDAVLCEQKKLRPGDILLSIEGQICIDFVYLESILDSKVGSSVEVIVCRGGEELTLDVEVLDLHSLIPRSYIELGLDVVHSLGYHAARKTHLPLDSGVYLARPGYVFESLGCDWGSLITTVNGKATPSPEAFVKAIEDIPDRQYFTVHWYDLRDFRLSDA</sequence>
<evidence type="ECO:0000313" key="4">
    <source>
        <dbReference type="EMBL" id="CAK9102851.1"/>
    </source>
</evidence>
<feature type="region of interest" description="Disordered" evidence="2">
    <location>
        <begin position="1"/>
        <end position="25"/>
    </location>
</feature>
<dbReference type="EMBL" id="CAXAMM010042079">
    <property type="protein sequence ID" value="CAK9102851.1"/>
    <property type="molecule type" value="Genomic_DNA"/>
</dbReference>
<evidence type="ECO:0000259" key="3">
    <source>
        <dbReference type="Pfam" id="PF12812"/>
    </source>
</evidence>
<dbReference type="Pfam" id="PF12812">
    <property type="entry name" value="PDZ_1"/>
    <property type="match status" value="1"/>
</dbReference>
<protein>
    <submittedName>
        <fullName evidence="4">PDZ domain-containing protein C23G3.12c</fullName>
    </submittedName>
</protein>
<evidence type="ECO:0000313" key="5">
    <source>
        <dbReference type="Proteomes" id="UP001642464"/>
    </source>
</evidence>
<dbReference type="SUPFAM" id="SSF50156">
    <property type="entry name" value="PDZ domain-like"/>
    <property type="match status" value="1"/>
</dbReference>
<dbReference type="Pfam" id="PF13365">
    <property type="entry name" value="Trypsin_2"/>
    <property type="match status" value="1"/>
</dbReference>
<reference evidence="4 5" key="1">
    <citation type="submission" date="2024-02" db="EMBL/GenBank/DDBJ databases">
        <authorList>
            <person name="Chen Y."/>
            <person name="Shah S."/>
            <person name="Dougan E. K."/>
            <person name="Thang M."/>
            <person name="Chan C."/>
        </authorList>
    </citation>
    <scope>NUCLEOTIDE SEQUENCE [LARGE SCALE GENOMIC DNA]</scope>
</reference>
<name>A0ABP0RUB3_9DINO</name>
<feature type="domain" description="PDZ-like" evidence="3">
    <location>
        <begin position="356"/>
        <end position="430"/>
    </location>
</feature>
<dbReference type="Gene3D" id="2.30.42.10">
    <property type="match status" value="1"/>
</dbReference>
<dbReference type="PANTHER" id="PTHR46366:SF1">
    <property type="entry name" value="PDZ DOMAIN-CONTAINING PROTEIN C1685.05"/>
    <property type="match status" value="1"/>
</dbReference>
<dbReference type="InterPro" id="IPR009003">
    <property type="entry name" value="Peptidase_S1_PA"/>
</dbReference>
<dbReference type="Proteomes" id="UP001642464">
    <property type="component" value="Unassembled WGS sequence"/>
</dbReference>
<dbReference type="PANTHER" id="PTHR46366">
    <property type="entry name" value="PRO-APOPTOTIC SERINE PROTEASE NMA111"/>
    <property type="match status" value="1"/>
</dbReference>
<dbReference type="InterPro" id="IPR001940">
    <property type="entry name" value="Peptidase_S1C"/>
</dbReference>
<organism evidence="4 5">
    <name type="scientific">Durusdinium trenchii</name>
    <dbReference type="NCBI Taxonomy" id="1381693"/>
    <lineage>
        <taxon>Eukaryota</taxon>
        <taxon>Sar</taxon>
        <taxon>Alveolata</taxon>
        <taxon>Dinophyceae</taxon>
        <taxon>Suessiales</taxon>
        <taxon>Symbiodiniaceae</taxon>
        <taxon>Durusdinium</taxon>
    </lineage>
</organism>
<proteinExistence type="inferred from homology"/>
<keyword evidence="5" id="KW-1185">Reference proteome</keyword>
<dbReference type="SUPFAM" id="SSF50494">
    <property type="entry name" value="Trypsin-like serine proteases"/>
    <property type="match status" value="1"/>
</dbReference>
<dbReference type="Gene3D" id="2.40.10.10">
    <property type="entry name" value="Trypsin-like serine proteases"/>
    <property type="match status" value="2"/>
</dbReference>
<gene>
    <name evidence="4" type="ORF">SCF082_LOCUS48060</name>
</gene>
<comment type="caution">
    <text evidence="4">The sequence shown here is derived from an EMBL/GenBank/DDBJ whole genome shotgun (WGS) entry which is preliminary data.</text>
</comment>
<evidence type="ECO:0000256" key="2">
    <source>
        <dbReference type="SAM" id="MobiDB-lite"/>
    </source>
</evidence>